<dbReference type="Proteomes" id="UP001204015">
    <property type="component" value="Unassembled WGS sequence"/>
</dbReference>
<proteinExistence type="inferred from homology"/>
<comment type="similarity">
    <text evidence="1 9 10">Belongs to the peptidase A8 family.</text>
</comment>
<comment type="caution">
    <text evidence="11">The sequence shown here is derived from an EMBL/GenBank/DDBJ whole genome shotgun (WGS) entry which is preliminary data.</text>
</comment>
<keyword evidence="8 9" id="KW-0472">Membrane</keyword>
<evidence type="ECO:0000313" key="12">
    <source>
        <dbReference type="Proteomes" id="UP001204015"/>
    </source>
</evidence>
<accession>A0ABT1BZN1</accession>
<comment type="subcellular location">
    <subcellularLocation>
        <location evidence="9">Cell membrane</location>
        <topology evidence="9">Multi-pass membrane protein</topology>
    </subcellularLocation>
</comment>
<dbReference type="Pfam" id="PF01252">
    <property type="entry name" value="Peptidase_A8"/>
    <property type="match status" value="1"/>
</dbReference>
<evidence type="ECO:0000256" key="10">
    <source>
        <dbReference type="RuleBase" id="RU004181"/>
    </source>
</evidence>
<evidence type="ECO:0000256" key="6">
    <source>
        <dbReference type="ARBA" id="ARBA00022801"/>
    </source>
</evidence>
<comment type="pathway">
    <text evidence="9">Protein modification; lipoprotein biosynthesis (signal peptide cleavage).</text>
</comment>
<dbReference type="PANTHER" id="PTHR33695">
    <property type="entry name" value="LIPOPROTEIN SIGNAL PEPTIDASE"/>
    <property type="match status" value="1"/>
</dbReference>
<dbReference type="NCBIfam" id="NF011369">
    <property type="entry name" value="PRK14788.1"/>
    <property type="match status" value="1"/>
</dbReference>
<organism evidence="11 12">
    <name type="scientific">Segatella cerevisiae</name>
    <dbReference type="NCBI Taxonomy" id="2053716"/>
    <lineage>
        <taxon>Bacteria</taxon>
        <taxon>Pseudomonadati</taxon>
        <taxon>Bacteroidota</taxon>
        <taxon>Bacteroidia</taxon>
        <taxon>Bacteroidales</taxon>
        <taxon>Prevotellaceae</taxon>
        <taxon>Segatella</taxon>
    </lineage>
</organism>
<dbReference type="RefSeq" id="WP_252761234.1">
    <property type="nucleotide sequence ID" value="NZ_JAMXLY010000031.1"/>
</dbReference>
<reference evidence="11 12" key="1">
    <citation type="submission" date="2022-06" db="EMBL/GenBank/DDBJ databases">
        <title>A taxonomic note on the genus Prevotella: Description of four novel genera and emended description of the genera Hallella and Xylanibacter.</title>
        <authorList>
            <person name="Hitch T.C.A."/>
        </authorList>
    </citation>
    <scope>NUCLEOTIDE SEQUENCE [LARGE SCALE GENOMIC DNA]</scope>
    <source>
        <strain evidence="11 12">DSM 100619</strain>
    </source>
</reference>
<keyword evidence="5 9" id="KW-0064">Aspartyl protease</keyword>
<keyword evidence="4 9" id="KW-0812">Transmembrane</keyword>
<feature type="transmembrane region" description="Helical" evidence="9">
    <location>
        <begin position="181"/>
        <end position="203"/>
    </location>
</feature>
<name>A0ABT1BZN1_9BACT</name>
<evidence type="ECO:0000256" key="1">
    <source>
        <dbReference type="ARBA" id="ARBA00006139"/>
    </source>
</evidence>
<feature type="transmembrane region" description="Helical" evidence="9">
    <location>
        <begin position="74"/>
        <end position="91"/>
    </location>
</feature>
<feature type="active site" evidence="9">
    <location>
        <position position="156"/>
    </location>
</feature>
<gene>
    <name evidence="9" type="primary">lspA</name>
    <name evidence="11" type="ORF">NG821_08520</name>
</gene>
<evidence type="ECO:0000256" key="9">
    <source>
        <dbReference type="HAMAP-Rule" id="MF_00161"/>
    </source>
</evidence>
<keyword evidence="6 9" id="KW-0378">Hydrolase</keyword>
<keyword evidence="7 9" id="KW-1133">Transmembrane helix</keyword>
<dbReference type="HAMAP" id="MF_00161">
    <property type="entry name" value="LspA"/>
    <property type="match status" value="1"/>
</dbReference>
<dbReference type="EC" id="3.4.23.36" evidence="9"/>
<dbReference type="InterPro" id="IPR001872">
    <property type="entry name" value="Peptidase_A8"/>
</dbReference>
<dbReference type="EMBL" id="JAMXLY010000031">
    <property type="protein sequence ID" value="MCO6025877.1"/>
    <property type="molecule type" value="Genomic_DNA"/>
</dbReference>
<evidence type="ECO:0000256" key="8">
    <source>
        <dbReference type="ARBA" id="ARBA00023136"/>
    </source>
</evidence>
<evidence type="ECO:0000256" key="7">
    <source>
        <dbReference type="ARBA" id="ARBA00022989"/>
    </source>
</evidence>
<evidence type="ECO:0000313" key="11">
    <source>
        <dbReference type="EMBL" id="MCO6025877.1"/>
    </source>
</evidence>
<feature type="transmembrane region" description="Helical" evidence="9">
    <location>
        <begin position="15"/>
        <end position="34"/>
    </location>
</feature>
<keyword evidence="3 9" id="KW-0645">Protease</keyword>
<keyword evidence="11" id="KW-0449">Lipoprotein</keyword>
<dbReference type="PRINTS" id="PR00781">
    <property type="entry name" value="LIPOSIGPTASE"/>
</dbReference>
<evidence type="ECO:0000256" key="3">
    <source>
        <dbReference type="ARBA" id="ARBA00022670"/>
    </source>
</evidence>
<feature type="active site" evidence="9">
    <location>
        <position position="190"/>
    </location>
</feature>
<evidence type="ECO:0000256" key="4">
    <source>
        <dbReference type="ARBA" id="ARBA00022692"/>
    </source>
</evidence>
<comment type="catalytic activity">
    <reaction evidence="9">
        <text>Release of signal peptides from bacterial membrane prolipoproteins. Hydrolyzes -Xaa-Yaa-Zaa-|-(S,diacylglyceryl)Cys-, in which Xaa is hydrophobic (preferably Leu), and Yaa (Ala or Ser) and Zaa (Gly or Ala) have small, neutral side chains.</text>
        <dbReference type="EC" id="3.4.23.36"/>
    </reaction>
</comment>
<protein>
    <recommendedName>
        <fullName evidence="9">Lipoprotein signal peptidase</fullName>
        <ecNumber evidence="9">3.4.23.36</ecNumber>
    </recommendedName>
    <alternativeName>
        <fullName evidence="9">Prolipoprotein signal peptidase</fullName>
    </alternativeName>
    <alternativeName>
        <fullName evidence="9">Signal peptidase II</fullName>
        <shortName evidence="9">SPase II</shortName>
    </alternativeName>
</protein>
<feature type="transmembrane region" description="Helical" evidence="9">
    <location>
        <begin position="103"/>
        <end position="127"/>
    </location>
</feature>
<keyword evidence="2 9" id="KW-1003">Cell membrane</keyword>
<evidence type="ECO:0000256" key="5">
    <source>
        <dbReference type="ARBA" id="ARBA00022750"/>
    </source>
</evidence>
<evidence type="ECO:0000256" key="2">
    <source>
        <dbReference type="ARBA" id="ARBA00022475"/>
    </source>
</evidence>
<keyword evidence="12" id="KW-1185">Reference proteome</keyword>
<dbReference type="GO" id="GO:0004190">
    <property type="term" value="F:aspartic-type endopeptidase activity"/>
    <property type="evidence" value="ECO:0007669"/>
    <property type="project" value="UniProtKB-EC"/>
</dbReference>
<comment type="function">
    <text evidence="9">This protein specifically catalyzes the removal of signal peptides from prolipoproteins.</text>
</comment>
<sequence length="237" mass="26855">MLGKLDLDKKKRKQFLGWLSVLIIVIALVVDQMIKIWVKTHMSLGEQIEVTHWCKIVFIENMGMAWGMTFLNKYFLSLFRIVAVGIIGWYIHKEVIRGIRTRYLVFLSMILAGAAGNIIDSMLYGLIFNASSPYYISYFVPFGHGYGSFLTGKVVDMFYFPIIQGTWPENFPLWGGQSFTFFSPVFNFADSCITAGVIGLLLFCRKDLATLNKNGKAQKVSETEVKEDNHTGSDKNG</sequence>
<dbReference type="PANTHER" id="PTHR33695:SF1">
    <property type="entry name" value="LIPOPROTEIN SIGNAL PEPTIDASE"/>
    <property type="match status" value="1"/>
</dbReference>